<dbReference type="PANTHER" id="PTHR24113">
    <property type="entry name" value="RAN GTPASE-ACTIVATING PROTEIN 1"/>
    <property type="match status" value="1"/>
</dbReference>
<evidence type="ECO:0000313" key="7">
    <source>
        <dbReference type="Proteomes" id="UP001642483"/>
    </source>
</evidence>
<keyword evidence="1" id="KW-0343">GTPase activation</keyword>
<dbReference type="EMBL" id="CAWYQH010000141">
    <property type="protein sequence ID" value="CAK8694501.1"/>
    <property type="molecule type" value="Genomic_DNA"/>
</dbReference>
<feature type="domain" description="Ran-GTPase activating protein 1 C-terminal" evidence="5">
    <location>
        <begin position="405"/>
        <end position="581"/>
    </location>
</feature>
<feature type="compositionally biased region" description="Acidic residues" evidence="4">
    <location>
        <begin position="360"/>
        <end position="374"/>
    </location>
</feature>
<proteinExistence type="predicted"/>
<dbReference type="Gene3D" id="3.80.10.10">
    <property type="entry name" value="Ribonuclease Inhibitor"/>
    <property type="match status" value="1"/>
</dbReference>
<gene>
    <name evidence="6" type="ORF">CVLEPA_LOCUS27868</name>
</gene>
<dbReference type="InterPro" id="IPR032675">
    <property type="entry name" value="LRR_dom_sf"/>
</dbReference>
<keyword evidence="2" id="KW-0433">Leucine-rich repeat</keyword>
<evidence type="ECO:0000256" key="4">
    <source>
        <dbReference type="SAM" id="MobiDB-lite"/>
    </source>
</evidence>
<feature type="region of interest" description="Disordered" evidence="4">
    <location>
        <begin position="357"/>
        <end position="388"/>
    </location>
</feature>
<dbReference type="InterPro" id="IPR027038">
    <property type="entry name" value="RanGap"/>
</dbReference>
<accession>A0ABP0GU74</accession>
<evidence type="ECO:0000313" key="6">
    <source>
        <dbReference type="EMBL" id="CAK8694501.1"/>
    </source>
</evidence>
<evidence type="ECO:0000256" key="2">
    <source>
        <dbReference type="ARBA" id="ARBA00022614"/>
    </source>
</evidence>
<organism evidence="6 7">
    <name type="scientific">Clavelina lepadiformis</name>
    <name type="common">Light-bulb sea squirt</name>
    <name type="synonym">Ascidia lepadiformis</name>
    <dbReference type="NCBI Taxonomy" id="159417"/>
    <lineage>
        <taxon>Eukaryota</taxon>
        <taxon>Metazoa</taxon>
        <taxon>Chordata</taxon>
        <taxon>Tunicata</taxon>
        <taxon>Ascidiacea</taxon>
        <taxon>Aplousobranchia</taxon>
        <taxon>Clavelinidae</taxon>
        <taxon>Clavelina</taxon>
    </lineage>
</organism>
<comment type="caution">
    <text evidence="6">The sequence shown here is derived from an EMBL/GenBank/DDBJ whole genome shotgun (WGS) entry which is preliminary data.</text>
</comment>
<evidence type="ECO:0000256" key="3">
    <source>
        <dbReference type="ARBA" id="ARBA00022737"/>
    </source>
</evidence>
<keyword evidence="7" id="KW-1185">Reference proteome</keyword>
<dbReference type="SUPFAM" id="SSF52047">
    <property type="entry name" value="RNI-like"/>
    <property type="match status" value="1"/>
</dbReference>
<reference evidence="6 7" key="1">
    <citation type="submission" date="2024-02" db="EMBL/GenBank/DDBJ databases">
        <authorList>
            <person name="Daric V."/>
            <person name="Darras S."/>
        </authorList>
    </citation>
    <scope>NUCLEOTIDE SEQUENCE [LARGE SCALE GENOMIC DNA]</scope>
</reference>
<dbReference type="Proteomes" id="UP001642483">
    <property type="component" value="Unassembled WGS sequence"/>
</dbReference>
<dbReference type="InterPro" id="IPR009109">
    <property type="entry name" value="Ran_GTPase_activating_1_C"/>
</dbReference>
<dbReference type="SUPFAM" id="SSF69099">
    <property type="entry name" value="Ran-GTPase activating protein 1 (RanGAP1), C-terminal domain"/>
    <property type="match status" value="1"/>
</dbReference>
<dbReference type="SMART" id="SM00368">
    <property type="entry name" value="LRR_RI"/>
    <property type="match status" value="9"/>
</dbReference>
<dbReference type="Gene3D" id="1.25.40.200">
    <property type="entry name" value="Ran-GTPase activating protein 1, C-terminal domain"/>
    <property type="match status" value="1"/>
</dbReference>
<dbReference type="InterPro" id="IPR036720">
    <property type="entry name" value="RanGAP1_C_sf"/>
</dbReference>
<dbReference type="InterPro" id="IPR001611">
    <property type="entry name" value="Leu-rich_rpt"/>
</dbReference>
<evidence type="ECO:0000259" key="5">
    <source>
        <dbReference type="Pfam" id="PF07834"/>
    </source>
</evidence>
<dbReference type="CDD" id="cd00116">
    <property type="entry name" value="LRR_RI"/>
    <property type="match status" value="1"/>
</dbReference>
<sequence>MEKGESNVDQVTALLELAKVKKENIISFKGQGLKLDTKEDARGVVEAIQACKDLQALELVGNTVGVEAAQLIAEALKKRPELERCLWSDMFTGRLRSEIPKSLRCLGDAIIEANAHLVEIDLSDNAFGPDGVKACVELLKSRCAYSIQELRFNNNGLGGGGIILADTLIECHERSVVHGKPLALKVFVAGRNRLEDPGAKALAKAFKTIGTLEEIHLPQNGIRHQGIAALAETVKHSPSLKHLNLNDNTFTEEGAIPMAEGIKNINSLEIINFGDCLVRTEGAKAIGEALKNSNPDLKELILSFGEIQLEGGLKICDALSGKEMLKKLDLNGNQFGEDGVEEVKDLAKEFCSSSVLGSLSDDEGSDSESDEDSSSESQSSDTRIDEIVNGSIYNEEPSSTLVNGNSDKPETLLTPKNFLSSVTASSLISMSSSKRVNLLEEVAELVTNAESTANACVVLSELLKEDCIENMISCKNPQAEKLRSCVFECIDVLIADAFEKYPNTPMLVVNPLLVKMGLIKSESKKDKPVGKMQAMVVILGHICQQAYFPKFLKSIVRSLVAKENHRWDQSPFLRTQLMQILYA</sequence>
<dbReference type="Pfam" id="PF07834">
    <property type="entry name" value="RanGAP1_C"/>
    <property type="match status" value="1"/>
</dbReference>
<name>A0ABP0GU74_CLALP</name>
<dbReference type="Pfam" id="PF13516">
    <property type="entry name" value="LRR_6"/>
    <property type="match status" value="4"/>
</dbReference>
<evidence type="ECO:0000256" key="1">
    <source>
        <dbReference type="ARBA" id="ARBA00022468"/>
    </source>
</evidence>
<protein>
    <recommendedName>
        <fullName evidence="5">Ran-GTPase activating protein 1 C-terminal domain-containing protein</fullName>
    </recommendedName>
</protein>
<dbReference type="PANTHER" id="PTHR24113:SF12">
    <property type="entry name" value="RAN GTPASE-ACTIVATING PROTEIN 1"/>
    <property type="match status" value="1"/>
</dbReference>
<keyword evidence="3" id="KW-0677">Repeat</keyword>